<dbReference type="PANTHER" id="PTHR43214:SF24">
    <property type="entry name" value="TRANSCRIPTIONAL REGULATORY PROTEIN NARL-RELATED"/>
    <property type="match status" value="1"/>
</dbReference>
<evidence type="ECO:0000259" key="6">
    <source>
        <dbReference type="PROSITE" id="PS50043"/>
    </source>
</evidence>
<dbReference type="SUPFAM" id="SSF52172">
    <property type="entry name" value="CheY-like"/>
    <property type="match status" value="1"/>
</dbReference>
<evidence type="ECO:0000259" key="7">
    <source>
        <dbReference type="PROSITE" id="PS50110"/>
    </source>
</evidence>
<dbReference type="PRINTS" id="PR00038">
    <property type="entry name" value="HTHLUXR"/>
</dbReference>
<protein>
    <submittedName>
        <fullName evidence="8">DNA-binding response regulator</fullName>
    </submittedName>
</protein>
<comment type="caution">
    <text evidence="8">The sequence shown here is derived from an EMBL/GenBank/DDBJ whole genome shotgun (WGS) entry which is preliminary data.</text>
</comment>
<dbReference type="PANTHER" id="PTHR43214">
    <property type="entry name" value="TWO-COMPONENT RESPONSE REGULATOR"/>
    <property type="match status" value="1"/>
</dbReference>
<dbReference type="InterPro" id="IPR058245">
    <property type="entry name" value="NreC/VraR/RcsB-like_REC"/>
</dbReference>
<sequence>MIRVLLVDDHPIVRGGLRAALSGTADVTVVGEAATGEAAVTAAADGVDVVVMDLSLGAGIDGAEATRRVAALPDPPRVLVLTTYDSDADILRAIEAGATGYLLKDAEPADLLAAIRTAAAGGTVLAPSVATRLVSRVRTPGRSLTPRETEILRMVAEGHTNQAIARHLYVTEATVKSHLVQAYAKLGVDNRTGAVAAARRLGILR</sequence>
<gene>
    <name evidence="8" type="ORF">Aru02nite_34500</name>
</gene>
<dbReference type="PROSITE" id="PS50043">
    <property type="entry name" value="HTH_LUXR_2"/>
    <property type="match status" value="1"/>
</dbReference>
<dbReference type="Gene3D" id="3.40.50.2300">
    <property type="match status" value="1"/>
</dbReference>
<dbReference type="CDD" id="cd06170">
    <property type="entry name" value="LuxR_C_like"/>
    <property type="match status" value="1"/>
</dbReference>
<reference evidence="8" key="1">
    <citation type="submission" date="2021-01" db="EMBL/GenBank/DDBJ databases">
        <title>Whole genome shotgun sequence of Actinocatenispora rupis NBRC 107355.</title>
        <authorList>
            <person name="Komaki H."/>
            <person name="Tamura T."/>
        </authorList>
    </citation>
    <scope>NUCLEOTIDE SEQUENCE</scope>
    <source>
        <strain evidence="8">NBRC 107355</strain>
    </source>
</reference>
<dbReference type="PROSITE" id="PS50110">
    <property type="entry name" value="RESPONSE_REGULATORY"/>
    <property type="match status" value="1"/>
</dbReference>
<keyword evidence="9" id="KW-1185">Reference proteome</keyword>
<evidence type="ECO:0000313" key="8">
    <source>
        <dbReference type="EMBL" id="GID12561.1"/>
    </source>
</evidence>
<keyword evidence="1 5" id="KW-0597">Phosphoprotein</keyword>
<dbReference type="AlphaFoldDB" id="A0A8J3NAY1"/>
<dbReference type="EMBL" id="BOMB01000019">
    <property type="protein sequence ID" value="GID12561.1"/>
    <property type="molecule type" value="Genomic_DNA"/>
</dbReference>
<organism evidence="8 9">
    <name type="scientific">Actinocatenispora rupis</name>
    <dbReference type="NCBI Taxonomy" id="519421"/>
    <lineage>
        <taxon>Bacteria</taxon>
        <taxon>Bacillati</taxon>
        <taxon>Actinomycetota</taxon>
        <taxon>Actinomycetes</taxon>
        <taxon>Micromonosporales</taxon>
        <taxon>Micromonosporaceae</taxon>
        <taxon>Actinocatenispora</taxon>
    </lineage>
</organism>
<name>A0A8J3NAY1_9ACTN</name>
<keyword evidence="2" id="KW-0805">Transcription regulation</keyword>
<dbReference type="GO" id="GO:0000160">
    <property type="term" value="P:phosphorelay signal transduction system"/>
    <property type="evidence" value="ECO:0007669"/>
    <property type="project" value="InterPro"/>
</dbReference>
<dbReference type="Proteomes" id="UP000612808">
    <property type="component" value="Unassembled WGS sequence"/>
</dbReference>
<evidence type="ECO:0000256" key="4">
    <source>
        <dbReference type="ARBA" id="ARBA00023163"/>
    </source>
</evidence>
<evidence type="ECO:0000256" key="1">
    <source>
        <dbReference type="ARBA" id="ARBA00022553"/>
    </source>
</evidence>
<keyword evidence="3 8" id="KW-0238">DNA-binding</keyword>
<dbReference type="SMART" id="SM00448">
    <property type="entry name" value="REC"/>
    <property type="match status" value="1"/>
</dbReference>
<dbReference type="Pfam" id="PF00072">
    <property type="entry name" value="Response_reg"/>
    <property type="match status" value="1"/>
</dbReference>
<dbReference type="SMART" id="SM00421">
    <property type="entry name" value="HTH_LUXR"/>
    <property type="match status" value="1"/>
</dbReference>
<dbReference type="Pfam" id="PF00196">
    <property type="entry name" value="GerE"/>
    <property type="match status" value="1"/>
</dbReference>
<dbReference type="InterPro" id="IPR000792">
    <property type="entry name" value="Tscrpt_reg_LuxR_C"/>
</dbReference>
<dbReference type="CDD" id="cd17535">
    <property type="entry name" value="REC_NarL-like"/>
    <property type="match status" value="1"/>
</dbReference>
<dbReference type="RefSeq" id="WP_203658595.1">
    <property type="nucleotide sequence ID" value="NZ_BAAAZM010000013.1"/>
</dbReference>
<dbReference type="GO" id="GO:0006355">
    <property type="term" value="P:regulation of DNA-templated transcription"/>
    <property type="evidence" value="ECO:0007669"/>
    <property type="project" value="InterPro"/>
</dbReference>
<evidence type="ECO:0000256" key="2">
    <source>
        <dbReference type="ARBA" id="ARBA00023015"/>
    </source>
</evidence>
<evidence type="ECO:0000313" key="9">
    <source>
        <dbReference type="Proteomes" id="UP000612808"/>
    </source>
</evidence>
<feature type="domain" description="HTH luxR-type" evidence="6">
    <location>
        <begin position="137"/>
        <end position="202"/>
    </location>
</feature>
<evidence type="ECO:0000256" key="5">
    <source>
        <dbReference type="PROSITE-ProRule" id="PRU00169"/>
    </source>
</evidence>
<dbReference type="GO" id="GO:0003677">
    <property type="term" value="F:DNA binding"/>
    <property type="evidence" value="ECO:0007669"/>
    <property type="project" value="UniProtKB-KW"/>
</dbReference>
<evidence type="ECO:0000256" key="3">
    <source>
        <dbReference type="ARBA" id="ARBA00023125"/>
    </source>
</evidence>
<dbReference type="InterPro" id="IPR011006">
    <property type="entry name" value="CheY-like_superfamily"/>
</dbReference>
<accession>A0A8J3NAY1</accession>
<feature type="domain" description="Response regulatory" evidence="7">
    <location>
        <begin position="3"/>
        <end position="119"/>
    </location>
</feature>
<dbReference type="InterPro" id="IPR039420">
    <property type="entry name" value="WalR-like"/>
</dbReference>
<dbReference type="InterPro" id="IPR016032">
    <property type="entry name" value="Sig_transdc_resp-reg_C-effctor"/>
</dbReference>
<dbReference type="InterPro" id="IPR001789">
    <property type="entry name" value="Sig_transdc_resp-reg_receiver"/>
</dbReference>
<proteinExistence type="predicted"/>
<dbReference type="SUPFAM" id="SSF46894">
    <property type="entry name" value="C-terminal effector domain of the bipartite response regulators"/>
    <property type="match status" value="1"/>
</dbReference>
<feature type="modified residue" description="4-aspartylphosphate" evidence="5">
    <location>
        <position position="53"/>
    </location>
</feature>
<keyword evidence="4" id="KW-0804">Transcription</keyword>